<dbReference type="InterPro" id="IPR032675">
    <property type="entry name" value="LRR_dom_sf"/>
</dbReference>
<feature type="domain" description="F-box" evidence="1">
    <location>
        <begin position="9"/>
        <end position="48"/>
    </location>
</feature>
<name>A0A6A4LTP3_9ERIC</name>
<dbReference type="Pfam" id="PF00646">
    <property type="entry name" value="F-box"/>
    <property type="match status" value="1"/>
</dbReference>
<dbReference type="SMART" id="SM00367">
    <property type="entry name" value="LRR_CC"/>
    <property type="match status" value="5"/>
</dbReference>
<organism evidence="3 4">
    <name type="scientific">Rhododendron williamsianum</name>
    <dbReference type="NCBI Taxonomy" id="262921"/>
    <lineage>
        <taxon>Eukaryota</taxon>
        <taxon>Viridiplantae</taxon>
        <taxon>Streptophyta</taxon>
        <taxon>Embryophyta</taxon>
        <taxon>Tracheophyta</taxon>
        <taxon>Spermatophyta</taxon>
        <taxon>Magnoliopsida</taxon>
        <taxon>eudicotyledons</taxon>
        <taxon>Gunneridae</taxon>
        <taxon>Pentapetalae</taxon>
        <taxon>asterids</taxon>
        <taxon>Ericales</taxon>
        <taxon>Ericaceae</taxon>
        <taxon>Ericoideae</taxon>
        <taxon>Rhodoreae</taxon>
        <taxon>Rhododendron</taxon>
    </lineage>
</organism>
<protein>
    <recommendedName>
        <fullName evidence="5">F-box domain-containing protein</fullName>
    </recommendedName>
</protein>
<dbReference type="Gene3D" id="3.80.10.10">
    <property type="entry name" value="Ribonuclease Inhibitor"/>
    <property type="match status" value="3"/>
</dbReference>
<dbReference type="EMBL" id="QEFC01000687">
    <property type="protein sequence ID" value="KAE9462603.1"/>
    <property type="molecule type" value="Genomic_DNA"/>
</dbReference>
<keyword evidence="4" id="KW-1185">Reference proteome</keyword>
<evidence type="ECO:0008006" key="5">
    <source>
        <dbReference type="Google" id="ProtNLM"/>
    </source>
</evidence>
<evidence type="ECO:0000313" key="3">
    <source>
        <dbReference type="EMBL" id="KAE9462603.1"/>
    </source>
</evidence>
<evidence type="ECO:0000259" key="1">
    <source>
        <dbReference type="Pfam" id="PF00646"/>
    </source>
</evidence>
<feature type="domain" description="F-box/LRR-repeat protein 15-like leucin rich repeat" evidence="2">
    <location>
        <begin position="335"/>
        <end position="537"/>
    </location>
</feature>
<dbReference type="Pfam" id="PF25372">
    <property type="entry name" value="DUF7885"/>
    <property type="match status" value="1"/>
</dbReference>
<feature type="non-terminal residue" evidence="3">
    <location>
        <position position="1"/>
    </location>
</feature>
<comment type="caution">
    <text evidence="3">The sequence shown here is derived from an EMBL/GenBank/DDBJ whole genome shotgun (WGS) entry which is preliminary data.</text>
</comment>
<gene>
    <name evidence="3" type="ORF">C3L33_05512</name>
</gene>
<dbReference type="GO" id="GO:0019005">
    <property type="term" value="C:SCF ubiquitin ligase complex"/>
    <property type="evidence" value="ECO:0007669"/>
    <property type="project" value="TreeGrafter"/>
</dbReference>
<dbReference type="InterPro" id="IPR006553">
    <property type="entry name" value="Leu-rich_rpt_Cys-con_subtyp"/>
</dbReference>
<evidence type="ECO:0000313" key="4">
    <source>
        <dbReference type="Proteomes" id="UP000428333"/>
    </source>
</evidence>
<dbReference type="SUPFAM" id="SSF52047">
    <property type="entry name" value="RNI-like"/>
    <property type="match status" value="2"/>
</dbReference>
<dbReference type="AlphaFoldDB" id="A0A6A4LTP3"/>
<dbReference type="Proteomes" id="UP000428333">
    <property type="component" value="Linkage Group LG03"/>
</dbReference>
<reference evidence="3 4" key="1">
    <citation type="journal article" date="2019" name="Genome Biol. Evol.">
        <title>The Rhododendron genome and chromosomal organization provide insight into shared whole-genome duplications across the heath family (Ericaceae).</title>
        <authorList>
            <person name="Soza V.L."/>
            <person name="Lindsley D."/>
            <person name="Waalkes A."/>
            <person name="Ramage E."/>
            <person name="Patwardhan R.P."/>
            <person name="Burton J.N."/>
            <person name="Adey A."/>
            <person name="Kumar A."/>
            <person name="Qiu R."/>
            <person name="Shendure J."/>
            <person name="Hall B."/>
        </authorList>
    </citation>
    <scope>NUCLEOTIDE SEQUENCE [LARGE SCALE GENOMIC DNA]</scope>
    <source>
        <strain evidence="3">RSF 1966-606</strain>
    </source>
</reference>
<dbReference type="OrthoDB" id="10257471at2759"/>
<dbReference type="InterPro" id="IPR057207">
    <property type="entry name" value="FBXL15_LRR"/>
</dbReference>
<evidence type="ECO:0000259" key="2">
    <source>
        <dbReference type="Pfam" id="PF25372"/>
    </source>
</evidence>
<proteinExistence type="predicted"/>
<dbReference type="PANTHER" id="PTHR13318:SF106">
    <property type="entry name" value="F-BOX_LRR-REPEAT PROTEIN 2"/>
    <property type="match status" value="1"/>
</dbReference>
<dbReference type="InterPro" id="IPR001810">
    <property type="entry name" value="F-box_dom"/>
</dbReference>
<dbReference type="PANTHER" id="PTHR13318">
    <property type="entry name" value="PARTNER OF PAIRED, ISOFORM B-RELATED"/>
    <property type="match status" value="1"/>
</dbReference>
<dbReference type="GO" id="GO:0031146">
    <property type="term" value="P:SCF-dependent proteasomal ubiquitin-dependent protein catabolic process"/>
    <property type="evidence" value="ECO:0007669"/>
    <property type="project" value="TreeGrafter"/>
</dbReference>
<sequence>MKKRGHGHFPDDCWEHIFQKLREDYERDLDSISLVSKRFLSISNRVKLSLKVKDGTLPLLPNLLRRFRHIKSIFINTDAQEDTDGVVDKIAESGVLNLEAIKFFGSTEPSRDGFRALALNNNVKNNLKVLDFCGLISMQDDDLVSIGDCFPRLEELRISAGNQIAKDKVAARITDDGVDALASKLKELKQIAFTGDACSITDKSLISLSTKCIKLREISLCLSSISQHRVTGDGIGFVMRHSPNLTSLWLVLGSPQHSAFSFSMENAFANANNLYSLAMGWDLILDKHIYLLAKARPPLKKLKLIGNKGMYSEIHGALKMLLQACQLTLEELTLRVLPLTDTGMGDLAKYLSNLTYIDLDRSFGLTSITFYTLTKSCPLLETLKMAYSKGKEVDKFSPDYLQENYRMRHLDICENSWLTDMTLKNFGQVCPNLQYLNVSRCLHLTNFGIGEVLRRCPAITQLHINGLEVSDIFGCCSDHSVVNLKTLTARGTQINDEGMAMIGNRCRNLQYLHIGYCKEVTEKGVMEVVRNCERLREIILSGCEKVSRDILPQMVSSRPSLRKISHHVSVITVNR</sequence>
<accession>A0A6A4LTP3</accession>